<evidence type="ECO:0000313" key="1">
    <source>
        <dbReference type="EMBL" id="KEJ97350.1"/>
    </source>
</evidence>
<dbReference type="AlphaFoldDB" id="A0A073J6B8"/>
<comment type="caution">
    <text evidence="1">The sequence shown here is derived from an EMBL/GenBank/DDBJ whole genome shotgun (WGS) entry which is preliminary data.</text>
</comment>
<keyword evidence="2" id="KW-1185">Reference proteome</keyword>
<name>A0A073J6B8_9RHOB</name>
<organism evidence="1 2">
    <name type="scientific">Pseudosulfitobacter pseudonitzschiae</name>
    <dbReference type="NCBI Taxonomy" id="1402135"/>
    <lineage>
        <taxon>Bacteria</taxon>
        <taxon>Pseudomonadati</taxon>
        <taxon>Pseudomonadota</taxon>
        <taxon>Alphaproteobacteria</taxon>
        <taxon>Rhodobacterales</taxon>
        <taxon>Roseobacteraceae</taxon>
        <taxon>Pseudosulfitobacter</taxon>
    </lineage>
</organism>
<evidence type="ECO:0000313" key="2">
    <source>
        <dbReference type="Proteomes" id="UP000027746"/>
    </source>
</evidence>
<dbReference type="Proteomes" id="UP000027746">
    <property type="component" value="Unassembled WGS sequence"/>
</dbReference>
<gene>
    <name evidence="1" type="ORF">SUH3_11290</name>
</gene>
<dbReference type="EMBL" id="JAMD01000002">
    <property type="protein sequence ID" value="KEJ97350.1"/>
    <property type="molecule type" value="Genomic_DNA"/>
</dbReference>
<accession>A0A073J6B8</accession>
<proteinExistence type="predicted"/>
<protein>
    <submittedName>
        <fullName evidence="1">Uncharacterized protein</fullName>
    </submittedName>
</protein>
<sequence>MVLRLPKALLEDILQEVITTNASPQAKLSWDGKEYDVEIFGARMETFDHTAAAGNEKIGKALVDLLGIRDSP</sequence>
<reference evidence="1 2" key="1">
    <citation type="submission" date="2014-01" db="EMBL/GenBank/DDBJ databases">
        <title>Sulfitobacter sp. H3 (MCCC 1A00686) Genome Sequencing.</title>
        <authorList>
            <person name="Lai Q."/>
            <person name="Hong Z."/>
        </authorList>
    </citation>
    <scope>NUCLEOTIDE SEQUENCE [LARGE SCALE GENOMIC DNA]</scope>
    <source>
        <strain evidence="1 2">H3</strain>
    </source>
</reference>